<keyword evidence="4" id="KW-1185">Reference proteome</keyword>
<dbReference type="Proteomes" id="UP000660729">
    <property type="component" value="Unassembled WGS sequence"/>
</dbReference>
<sequence>MASGVQLLLRLPPAIRQQVLSTGTLWSSSNVCRTGQHLKNGPMGLHQLRSFTLSSFLAKNKQNVFKNAQPQKPTPQAHDLPKGTPPAAKFSPGSAPSIPNALAPKPSSTPAPRSNYQDWISSRFPNTEQVLLYVSPNHGGFFALSFFCGFMFLLAAYTQSQLFLKDEEGKPARPWYIKAIGAVPILGFTVLGTTFVLAPLKVIKSVTLVKAADASTVTQGSKLRMEIKRMMPFSKPDILEVDPSNFVLDRNIPSSVHHTRFTNYHIKDTKEFNEYYSSGNLYKKEGSVLRRFNAGLLNSWPGLVKNAKRMFMRDQMAYVRVPGNGNFKLDLQGCHMLDQGNVLAKIATEDVNIDRGVRAIIKNLTGPA</sequence>
<protein>
    <submittedName>
        <fullName evidence="3">Uncharacterized protein</fullName>
    </submittedName>
</protein>
<keyword evidence="2" id="KW-0472">Membrane</keyword>
<gene>
    <name evidence="3" type="ORF">HII31_04698</name>
</gene>
<evidence type="ECO:0000256" key="1">
    <source>
        <dbReference type="SAM" id="MobiDB-lite"/>
    </source>
</evidence>
<evidence type="ECO:0000313" key="4">
    <source>
        <dbReference type="Proteomes" id="UP000660729"/>
    </source>
</evidence>
<keyword evidence="2" id="KW-1133">Transmembrane helix</keyword>
<feature type="transmembrane region" description="Helical" evidence="2">
    <location>
        <begin position="175"/>
        <end position="200"/>
    </location>
</feature>
<evidence type="ECO:0000256" key="2">
    <source>
        <dbReference type="SAM" id="Phobius"/>
    </source>
</evidence>
<dbReference type="EMBL" id="JABCIY010000067">
    <property type="protein sequence ID" value="KAF7194016.1"/>
    <property type="molecule type" value="Genomic_DNA"/>
</dbReference>
<dbReference type="OrthoDB" id="4140442at2759"/>
<proteinExistence type="predicted"/>
<feature type="region of interest" description="Disordered" evidence="1">
    <location>
        <begin position="67"/>
        <end position="114"/>
    </location>
</feature>
<comment type="caution">
    <text evidence="3">The sequence shown here is derived from an EMBL/GenBank/DDBJ whole genome shotgun (WGS) entry which is preliminary data.</text>
</comment>
<organism evidence="3 4">
    <name type="scientific">Pseudocercospora fuligena</name>
    <dbReference type="NCBI Taxonomy" id="685502"/>
    <lineage>
        <taxon>Eukaryota</taxon>
        <taxon>Fungi</taxon>
        <taxon>Dikarya</taxon>
        <taxon>Ascomycota</taxon>
        <taxon>Pezizomycotina</taxon>
        <taxon>Dothideomycetes</taxon>
        <taxon>Dothideomycetidae</taxon>
        <taxon>Mycosphaerellales</taxon>
        <taxon>Mycosphaerellaceae</taxon>
        <taxon>Pseudocercospora</taxon>
    </lineage>
</organism>
<evidence type="ECO:0000313" key="3">
    <source>
        <dbReference type="EMBL" id="KAF7194016.1"/>
    </source>
</evidence>
<name>A0A8H6RPR3_9PEZI</name>
<reference evidence="3" key="1">
    <citation type="submission" date="2020-04" db="EMBL/GenBank/DDBJ databases">
        <title>Draft genome resource of the tomato pathogen Pseudocercospora fuligena.</title>
        <authorList>
            <person name="Zaccaron A."/>
        </authorList>
    </citation>
    <scope>NUCLEOTIDE SEQUENCE</scope>
    <source>
        <strain evidence="3">PF001</strain>
    </source>
</reference>
<feature type="transmembrane region" description="Helical" evidence="2">
    <location>
        <begin position="130"/>
        <end position="155"/>
    </location>
</feature>
<dbReference type="AlphaFoldDB" id="A0A8H6RPR3"/>
<accession>A0A8H6RPR3</accession>
<keyword evidence="2" id="KW-0812">Transmembrane</keyword>